<dbReference type="InterPro" id="IPR036635">
    <property type="entry name" value="MurB_C_sf"/>
</dbReference>
<evidence type="ECO:0000259" key="17">
    <source>
        <dbReference type="PROSITE" id="PS51387"/>
    </source>
</evidence>
<dbReference type="SUPFAM" id="SSF56194">
    <property type="entry name" value="Uridine diphospho-N-Acetylenolpyruvylglucosamine reductase, MurB, C-terminal domain"/>
    <property type="match status" value="1"/>
</dbReference>
<evidence type="ECO:0000256" key="13">
    <source>
        <dbReference type="ARBA" id="ARBA00023306"/>
    </source>
</evidence>
<evidence type="ECO:0000256" key="1">
    <source>
        <dbReference type="ARBA" id="ARBA00001974"/>
    </source>
</evidence>
<keyword evidence="6 16" id="KW-0132">Cell division</keyword>
<dbReference type="RefSeq" id="WP_154461530.1">
    <property type="nucleotide sequence ID" value="NZ_JAQYTQ010000024.1"/>
</dbReference>
<feature type="active site" evidence="16">
    <location>
        <position position="293"/>
    </location>
</feature>
<protein>
    <recommendedName>
        <fullName evidence="16">UDP-N-acetylenolpyruvoylglucosamine reductase</fullName>
        <ecNumber evidence="16">1.3.1.98</ecNumber>
    </recommendedName>
    <alternativeName>
        <fullName evidence="16">UDP-N-acetylmuramate dehydrogenase</fullName>
    </alternativeName>
</protein>
<dbReference type="SUPFAM" id="SSF56176">
    <property type="entry name" value="FAD-binding/transporter-associated domain-like"/>
    <property type="match status" value="1"/>
</dbReference>
<dbReference type="InterPro" id="IPR036318">
    <property type="entry name" value="FAD-bd_PCMH-like_sf"/>
</dbReference>
<evidence type="ECO:0000256" key="10">
    <source>
        <dbReference type="ARBA" id="ARBA00022960"/>
    </source>
</evidence>
<dbReference type="InterPro" id="IPR016169">
    <property type="entry name" value="FAD-bd_PCMH_sub2"/>
</dbReference>
<evidence type="ECO:0000256" key="8">
    <source>
        <dbReference type="ARBA" id="ARBA00022827"/>
    </source>
</evidence>
<dbReference type="InterPro" id="IPR006094">
    <property type="entry name" value="Oxid_FAD_bind_N"/>
</dbReference>
<comment type="caution">
    <text evidence="18">The sequence shown here is derived from an EMBL/GenBank/DDBJ whole genome shotgun (WGS) entry which is preliminary data.</text>
</comment>
<dbReference type="InterPro" id="IPR016167">
    <property type="entry name" value="FAD-bd_PCMH_sub1"/>
</dbReference>
<keyword evidence="9 16" id="KW-0521">NADP</keyword>
<comment type="similarity">
    <text evidence="16">Belongs to the MurB family.</text>
</comment>
<keyword evidence="13 16" id="KW-0131">Cell cycle</keyword>
<evidence type="ECO:0000256" key="7">
    <source>
        <dbReference type="ARBA" id="ARBA00022630"/>
    </source>
</evidence>
<dbReference type="EMBL" id="VUMM01000030">
    <property type="protein sequence ID" value="MSS02382.1"/>
    <property type="molecule type" value="Genomic_DNA"/>
</dbReference>
<dbReference type="EC" id="1.3.1.98" evidence="16"/>
<evidence type="ECO:0000256" key="12">
    <source>
        <dbReference type="ARBA" id="ARBA00023002"/>
    </source>
</evidence>
<dbReference type="PROSITE" id="PS51387">
    <property type="entry name" value="FAD_PCMH"/>
    <property type="match status" value="1"/>
</dbReference>
<comment type="catalytic activity">
    <reaction evidence="15 16">
        <text>UDP-N-acetyl-alpha-D-muramate + NADP(+) = UDP-N-acetyl-3-O-(1-carboxyvinyl)-alpha-D-glucosamine + NADPH + H(+)</text>
        <dbReference type="Rhea" id="RHEA:12248"/>
        <dbReference type="ChEBI" id="CHEBI:15378"/>
        <dbReference type="ChEBI" id="CHEBI:57783"/>
        <dbReference type="ChEBI" id="CHEBI:58349"/>
        <dbReference type="ChEBI" id="CHEBI:68483"/>
        <dbReference type="ChEBI" id="CHEBI:70757"/>
        <dbReference type="EC" id="1.3.1.98"/>
    </reaction>
</comment>
<keyword evidence="10 16" id="KW-0133">Cell shape</keyword>
<organism evidence="18 19">
    <name type="scientific">Floccifex porci</name>
    <dbReference type="NCBI Taxonomy" id="2606629"/>
    <lineage>
        <taxon>Bacteria</taxon>
        <taxon>Bacillati</taxon>
        <taxon>Bacillota</taxon>
        <taxon>Erysipelotrichia</taxon>
        <taxon>Erysipelotrichales</taxon>
        <taxon>Erysipelotrichaceae</taxon>
        <taxon>Floccifex</taxon>
    </lineage>
</organism>
<reference evidence="18 19" key="1">
    <citation type="submission" date="2019-08" db="EMBL/GenBank/DDBJ databases">
        <title>In-depth cultivation of the pig gut microbiome towards novel bacterial diversity and tailored functional studies.</title>
        <authorList>
            <person name="Wylensek D."/>
            <person name="Hitch T.C.A."/>
            <person name="Clavel T."/>
        </authorList>
    </citation>
    <scope>NUCLEOTIDE SEQUENCE [LARGE SCALE GENOMIC DNA]</scope>
    <source>
        <strain evidence="18 19">LKV-178-WT-2G</strain>
    </source>
</reference>
<evidence type="ECO:0000256" key="11">
    <source>
        <dbReference type="ARBA" id="ARBA00022984"/>
    </source>
</evidence>
<dbReference type="UniPathway" id="UPA00219"/>
<dbReference type="Gene3D" id="3.30.465.10">
    <property type="match status" value="1"/>
</dbReference>
<dbReference type="HAMAP" id="MF_00037">
    <property type="entry name" value="MurB"/>
    <property type="match status" value="1"/>
</dbReference>
<keyword evidence="5 16" id="KW-0963">Cytoplasm</keyword>
<evidence type="ECO:0000256" key="5">
    <source>
        <dbReference type="ARBA" id="ARBA00022490"/>
    </source>
</evidence>
<dbReference type="Gene3D" id="3.90.78.10">
    <property type="entry name" value="UDP-N-acetylenolpyruvoylglucosamine reductase, C-terminal domain"/>
    <property type="match status" value="1"/>
</dbReference>
<keyword evidence="12 16" id="KW-0560">Oxidoreductase</keyword>
<dbReference type="AlphaFoldDB" id="A0A7X2N4L4"/>
<dbReference type="GO" id="GO:0009252">
    <property type="term" value="P:peptidoglycan biosynthetic process"/>
    <property type="evidence" value="ECO:0007669"/>
    <property type="project" value="UniProtKB-UniRule"/>
</dbReference>
<dbReference type="NCBIfam" id="NF010480">
    <property type="entry name" value="PRK13905.1"/>
    <property type="match status" value="1"/>
</dbReference>
<comment type="subcellular location">
    <subcellularLocation>
        <location evidence="3 16">Cytoplasm</location>
    </subcellularLocation>
</comment>
<evidence type="ECO:0000256" key="2">
    <source>
        <dbReference type="ARBA" id="ARBA00003921"/>
    </source>
</evidence>
<evidence type="ECO:0000256" key="16">
    <source>
        <dbReference type="HAMAP-Rule" id="MF_00037"/>
    </source>
</evidence>
<comment type="pathway">
    <text evidence="4 16">Cell wall biogenesis; peptidoglycan biosynthesis.</text>
</comment>
<comment type="cofactor">
    <cofactor evidence="1 16">
        <name>FAD</name>
        <dbReference type="ChEBI" id="CHEBI:57692"/>
    </cofactor>
</comment>
<dbReference type="InterPro" id="IPR016166">
    <property type="entry name" value="FAD-bd_PCMH"/>
</dbReference>
<accession>A0A7X2N4L4</accession>
<sequence length="300" mass="34055">MNLNEKLKIYADVLEDELMSKHTTYRIGGRVKYYIYPRNLISLMRCIRLLKENKIQYEIMGRGSNVLWTDSYFDGAVINLDRYLNESYIEEDGTIVAQAGCSIINLAYEVAKKSLSGMEFATGIPGSIGGGVYMNAGAYKSDFSSILEAVMVLKDEQILWMQKDDLMFGYRKSSFQSHPDWIILAAKFKCKPGNREEILALMDSRRERRLASQPLDRPCAGSVFRNPETIPAWKIVDELGLRGFTLGGAQVSEKHSNFIINASGQAKAEDVKQLIAYIQEQAKEKFEIELITEVEHFNCE</sequence>
<dbReference type="GO" id="GO:0008762">
    <property type="term" value="F:UDP-N-acetylmuramate dehydrogenase activity"/>
    <property type="evidence" value="ECO:0007669"/>
    <property type="project" value="UniProtKB-UniRule"/>
</dbReference>
<evidence type="ECO:0000256" key="4">
    <source>
        <dbReference type="ARBA" id="ARBA00004752"/>
    </source>
</evidence>
<proteinExistence type="inferred from homology"/>
<dbReference type="InterPro" id="IPR003170">
    <property type="entry name" value="MurB"/>
</dbReference>
<keyword evidence="11 16" id="KW-0573">Peptidoglycan synthesis</keyword>
<dbReference type="GO" id="GO:0008360">
    <property type="term" value="P:regulation of cell shape"/>
    <property type="evidence" value="ECO:0007669"/>
    <property type="project" value="UniProtKB-KW"/>
</dbReference>
<evidence type="ECO:0000256" key="14">
    <source>
        <dbReference type="ARBA" id="ARBA00023316"/>
    </source>
</evidence>
<dbReference type="GO" id="GO:0051301">
    <property type="term" value="P:cell division"/>
    <property type="evidence" value="ECO:0007669"/>
    <property type="project" value="UniProtKB-KW"/>
</dbReference>
<evidence type="ECO:0000256" key="9">
    <source>
        <dbReference type="ARBA" id="ARBA00022857"/>
    </source>
</evidence>
<evidence type="ECO:0000313" key="18">
    <source>
        <dbReference type="EMBL" id="MSS02382.1"/>
    </source>
</evidence>
<dbReference type="GO" id="GO:0005829">
    <property type="term" value="C:cytosol"/>
    <property type="evidence" value="ECO:0007669"/>
    <property type="project" value="TreeGrafter"/>
</dbReference>
<dbReference type="NCBIfam" id="TIGR00179">
    <property type="entry name" value="murB"/>
    <property type="match status" value="1"/>
</dbReference>
<evidence type="ECO:0000313" key="19">
    <source>
        <dbReference type="Proteomes" id="UP000470082"/>
    </source>
</evidence>
<dbReference type="Gene3D" id="3.30.43.10">
    <property type="entry name" value="Uridine Diphospho-n-acetylenolpyruvylglucosamine Reductase, domain 2"/>
    <property type="match status" value="1"/>
</dbReference>
<keyword evidence="14 16" id="KW-0961">Cell wall biogenesis/degradation</keyword>
<comment type="function">
    <text evidence="2 16">Cell wall formation.</text>
</comment>
<dbReference type="GO" id="GO:0071555">
    <property type="term" value="P:cell wall organization"/>
    <property type="evidence" value="ECO:0007669"/>
    <property type="project" value="UniProtKB-KW"/>
</dbReference>
<keyword evidence="8 16" id="KW-0274">FAD</keyword>
<dbReference type="Proteomes" id="UP000470082">
    <property type="component" value="Unassembled WGS sequence"/>
</dbReference>
<keyword evidence="7 16" id="KW-0285">Flavoprotein</keyword>
<evidence type="ECO:0000256" key="15">
    <source>
        <dbReference type="ARBA" id="ARBA00048914"/>
    </source>
</evidence>
<gene>
    <name evidence="16 18" type="primary">murB</name>
    <name evidence="18" type="ORF">FYJ50_09830</name>
</gene>
<feature type="active site" evidence="16">
    <location>
        <position position="171"/>
    </location>
</feature>
<dbReference type="InterPro" id="IPR011601">
    <property type="entry name" value="MurB_C"/>
</dbReference>
<feature type="active site" description="Proton donor" evidence="16">
    <location>
        <position position="222"/>
    </location>
</feature>
<dbReference type="GO" id="GO:0071949">
    <property type="term" value="F:FAD binding"/>
    <property type="evidence" value="ECO:0007669"/>
    <property type="project" value="InterPro"/>
</dbReference>
<name>A0A7X2N4L4_9FIRM</name>
<evidence type="ECO:0000256" key="6">
    <source>
        <dbReference type="ARBA" id="ARBA00022618"/>
    </source>
</evidence>
<feature type="domain" description="FAD-binding PCMH-type" evidence="17">
    <location>
        <begin position="26"/>
        <end position="193"/>
    </location>
</feature>
<dbReference type="PANTHER" id="PTHR21071:SF4">
    <property type="entry name" value="UDP-N-ACETYLENOLPYRUVOYLGLUCOSAMINE REDUCTASE"/>
    <property type="match status" value="1"/>
</dbReference>
<dbReference type="PANTHER" id="PTHR21071">
    <property type="entry name" value="UDP-N-ACETYLENOLPYRUVOYLGLUCOSAMINE REDUCTASE"/>
    <property type="match status" value="1"/>
</dbReference>
<dbReference type="Pfam" id="PF02873">
    <property type="entry name" value="MurB_C"/>
    <property type="match status" value="1"/>
</dbReference>
<dbReference type="Pfam" id="PF01565">
    <property type="entry name" value="FAD_binding_4"/>
    <property type="match status" value="1"/>
</dbReference>
<evidence type="ECO:0000256" key="3">
    <source>
        <dbReference type="ARBA" id="ARBA00004496"/>
    </source>
</evidence>
<keyword evidence="19" id="KW-1185">Reference proteome</keyword>